<dbReference type="GO" id="GO:0140359">
    <property type="term" value="F:ABC-type transporter activity"/>
    <property type="evidence" value="ECO:0007669"/>
    <property type="project" value="InterPro"/>
</dbReference>
<dbReference type="PANTHER" id="PTHR43027">
    <property type="entry name" value="DOXORUBICIN RESISTANCE ABC TRANSPORTER PERMEASE PROTEIN DRRC-RELATED"/>
    <property type="match status" value="1"/>
</dbReference>
<gene>
    <name evidence="7" type="ORF">BCD95_001337</name>
</gene>
<reference evidence="7" key="1">
    <citation type="submission" date="2020-06" db="EMBL/GenBank/DDBJ databases">
        <title>Genomic insights into acetone-butanol-ethanol (ABE) fermentation by sequencing solventogenic clostridia strains.</title>
        <authorList>
            <person name="Brown S."/>
        </authorList>
    </citation>
    <scope>NUCLEOTIDE SEQUENCE</scope>
    <source>
        <strain evidence="7">DJ123</strain>
    </source>
</reference>
<keyword evidence="3 5" id="KW-1133">Transmembrane helix</keyword>
<dbReference type="EMBL" id="JABTDW010000001">
    <property type="protein sequence ID" value="NSB13078.1"/>
    <property type="molecule type" value="Genomic_DNA"/>
</dbReference>
<evidence type="ECO:0000256" key="3">
    <source>
        <dbReference type="ARBA" id="ARBA00022989"/>
    </source>
</evidence>
<dbReference type="AlphaFoldDB" id="A0AAE5LNZ8"/>
<keyword evidence="2 5" id="KW-0812">Transmembrane</keyword>
<feature type="domain" description="ABC-2 type transporter transmembrane" evidence="6">
    <location>
        <begin position="125"/>
        <end position="275"/>
    </location>
</feature>
<protein>
    <submittedName>
        <fullName evidence="7">ABC-2 type transport system permease protein</fullName>
    </submittedName>
</protein>
<evidence type="ECO:0000259" key="6">
    <source>
        <dbReference type="Pfam" id="PF01061"/>
    </source>
</evidence>
<feature type="transmembrane region" description="Helical" evidence="5">
    <location>
        <begin position="234"/>
        <end position="252"/>
    </location>
</feature>
<comment type="caution">
    <text evidence="7">The sequence shown here is derived from an EMBL/GenBank/DDBJ whole genome shotgun (WGS) entry which is preliminary data.</text>
</comment>
<comment type="subcellular location">
    <subcellularLocation>
        <location evidence="1">Membrane</location>
        <topology evidence="1">Multi-pass membrane protein</topology>
    </subcellularLocation>
</comment>
<keyword evidence="4 5" id="KW-0472">Membrane</keyword>
<evidence type="ECO:0000256" key="5">
    <source>
        <dbReference type="SAM" id="Phobius"/>
    </source>
</evidence>
<dbReference type="Proteomes" id="UP000822184">
    <property type="component" value="Unassembled WGS sequence"/>
</dbReference>
<feature type="transmembrane region" description="Helical" evidence="5">
    <location>
        <begin position="206"/>
        <end position="227"/>
    </location>
</feature>
<dbReference type="InterPro" id="IPR013525">
    <property type="entry name" value="ABC2_TM"/>
</dbReference>
<sequence length="318" mass="36014">MTNLIKMIFYRILKNKAYLFMPIIVTPLVILASISFTMNSSIKANIAVIGMDNSNLSIKDVKVTSIEEQPKFSDLVQDKYDAIVMYENGKYNIETVKGEIFKTALEDALNGKTSSWGNDLKRGTISNLVGFITMFILLVSVMLYRFYYEEKNGINKRILSSTINYIEYSLAHCTIVFTMIFMPTILIILLYSSIWGFNSNVSNLQLILIFFVLCFLGTALGFMISSIVKYDQNATLIGAMLVIITTLLSGSFRPVPQQGLAKIISKMLPQKYILDFPLAIENYKNVNYISIIIILIFSIVLIFLGIIINKRKLETNNI</sequence>
<evidence type="ECO:0000256" key="4">
    <source>
        <dbReference type="ARBA" id="ARBA00023136"/>
    </source>
</evidence>
<feature type="transmembrane region" description="Helical" evidence="5">
    <location>
        <begin position="168"/>
        <end position="194"/>
    </location>
</feature>
<dbReference type="RefSeq" id="WP_077855157.1">
    <property type="nucleotide sequence ID" value="NZ_JABTDW010000001.1"/>
</dbReference>
<evidence type="ECO:0000256" key="2">
    <source>
        <dbReference type="ARBA" id="ARBA00022692"/>
    </source>
</evidence>
<dbReference type="Pfam" id="PF01061">
    <property type="entry name" value="ABC2_membrane"/>
    <property type="match status" value="1"/>
</dbReference>
<feature type="transmembrane region" description="Helical" evidence="5">
    <location>
        <begin position="288"/>
        <end position="308"/>
    </location>
</feature>
<proteinExistence type="predicted"/>
<feature type="transmembrane region" description="Helical" evidence="5">
    <location>
        <begin position="17"/>
        <end position="36"/>
    </location>
</feature>
<evidence type="ECO:0000313" key="7">
    <source>
        <dbReference type="EMBL" id="NSB13078.1"/>
    </source>
</evidence>
<feature type="transmembrane region" description="Helical" evidence="5">
    <location>
        <begin position="125"/>
        <end position="147"/>
    </location>
</feature>
<dbReference type="PANTHER" id="PTHR43027:SF1">
    <property type="entry name" value="DOXORUBICIN RESISTANCE ABC TRANSPORTER PERMEASE PROTEIN DRRC-RELATED"/>
    <property type="match status" value="1"/>
</dbReference>
<evidence type="ECO:0000256" key="1">
    <source>
        <dbReference type="ARBA" id="ARBA00004141"/>
    </source>
</evidence>
<name>A0AAE5LNZ8_CLOBE</name>
<evidence type="ECO:0000313" key="8">
    <source>
        <dbReference type="Proteomes" id="UP000822184"/>
    </source>
</evidence>
<organism evidence="7 8">
    <name type="scientific">Clostridium beijerinckii</name>
    <name type="common">Clostridium MP</name>
    <dbReference type="NCBI Taxonomy" id="1520"/>
    <lineage>
        <taxon>Bacteria</taxon>
        <taxon>Bacillati</taxon>
        <taxon>Bacillota</taxon>
        <taxon>Clostridia</taxon>
        <taxon>Eubacteriales</taxon>
        <taxon>Clostridiaceae</taxon>
        <taxon>Clostridium</taxon>
    </lineage>
</organism>
<dbReference type="GO" id="GO:0016020">
    <property type="term" value="C:membrane"/>
    <property type="evidence" value="ECO:0007669"/>
    <property type="project" value="UniProtKB-SubCell"/>
</dbReference>
<accession>A0AAE5LNZ8</accession>
<dbReference type="InterPro" id="IPR052902">
    <property type="entry name" value="ABC-2_transporter"/>
</dbReference>